<proteinExistence type="predicted"/>
<evidence type="ECO:0000313" key="3">
    <source>
        <dbReference type="EMBL" id="KKS48869.1"/>
    </source>
</evidence>
<reference evidence="3 4" key="1">
    <citation type="journal article" date="2015" name="Nature">
        <title>rRNA introns, odd ribosomes, and small enigmatic genomes across a large radiation of phyla.</title>
        <authorList>
            <person name="Brown C.T."/>
            <person name="Hug L.A."/>
            <person name="Thomas B.C."/>
            <person name="Sharon I."/>
            <person name="Castelle C.J."/>
            <person name="Singh A."/>
            <person name="Wilkins M.J."/>
            <person name="Williams K.H."/>
            <person name="Banfield J.F."/>
        </authorList>
    </citation>
    <scope>NUCLEOTIDE SEQUENCE [LARGE SCALE GENOMIC DNA]</scope>
</reference>
<evidence type="ECO:0000313" key="4">
    <source>
        <dbReference type="Proteomes" id="UP000034036"/>
    </source>
</evidence>
<feature type="signal peptide" evidence="2">
    <location>
        <begin position="1"/>
        <end position="25"/>
    </location>
</feature>
<keyword evidence="2" id="KW-0732">Signal</keyword>
<feature type="chain" id="PRO_5002535747" evidence="2">
    <location>
        <begin position="26"/>
        <end position="222"/>
    </location>
</feature>
<evidence type="ECO:0000256" key="1">
    <source>
        <dbReference type="SAM" id="MobiDB-lite"/>
    </source>
</evidence>
<sequence>MKSTKAVAFFVSIFFIGCISFIAAAGEGRPQKGHAAKSAPRGPAAPRGQGNIQKRGLEHGQQMHHGDRRGQPGRGGFDGHRPGGVSRHVVHHNFHGRHYHGFTVYERRIWHGGGWRNGCFRGHCGAWWVTGGYWYYYPDRFYGVLYPSVISAVVYEAALIEASILAQAVVPVAPVVVTRPPIVVAPQAPVLYYCPDPPGYSTEIQNCNVGWQTRAMPPPPSK</sequence>
<accession>A0A0G0ZJL4</accession>
<protein>
    <submittedName>
        <fullName evidence="3">Uncharacterized protein</fullName>
    </submittedName>
</protein>
<dbReference type="EMBL" id="LCDF01000002">
    <property type="protein sequence ID" value="KKS48869.1"/>
    <property type="molecule type" value="Genomic_DNA"/>
</dbReference>
<gene>
    <name evidence="3" type="ORF">UV11_C0002G0022</name>
</gene>
<evidence type="ECO:0000256" key="2">
    <source>
        <dbReference type="SAM" id="SignalP"/>
    </source>
</evidence>
<dbReference type="STRING" id="1618659.UV11_C0002G0022"/>
<dbReference type="Proteomes" id="UP000034036">
    <property type="component" value="Unassembled WGS sequence"/>
</dbReference>
<organism evidence="3 4">
    <name type="scientific">Candidatus Giovannonibacteria bacterium GW2011_GWF2_42_19</name>
    <dbReference type="NCBI Taxonomy" id="1618659"/>
    <lineage>
        <taxon>Bacteria</taxon>
        <taxon>Candidatus Giovannoniibacteriota</taxon>
    </lineage>
</organism>
<comment type="caution">
    <text evidence="3">The sequence shown here is derived from an EMBL/GenBank/DDBJ whole genome shotgun (WGS) entry which is preliminary data.</text>
</comment>
<dbReference type="PROSITE" id="PS51257">
    <property type="entry name" value="PROKAR_LIPOPROTEIN"/>
    <property type="match status" value="1"/>
</dbReference>
<name>A0A0G0ZJL4_9BACT</name>
<feature type="region of interest" description="Disordered" evidence="1">
    <location>
        <begin position="30"/>
        <end position="82"/>
    </location>
</feature>
<dbReference type="AlphaFoldDB" id="A0A0G0ZJL4"/>